<gene>
    <name evidence="2" type="ORF">IW261DRAFT_1424485</name>
</gene>
<evidence type="ECO:0000256" key="1">
    <source>
        <dbReference type="SAM" id="Phobius"/>
    </source>
</evidence>
<reference evidence="2" key="1">
    <citation type="submission" date="2023-06" db="EMBL/GenBank/DDBJ databases">
        <authorList>
            <consortium name="Lawrence Berkeley National Laboratory"/>
            <person name="Ahrendt S."/>
            <person name="Sahu N."/>
            <person name="Indic B."/>
            <person name="Wong-Bajracharya J."/>
            <person name="Merenyi Z."/>
            <person name="Ke H.-M."/>
            <person name="Monk M."/>
            <person name="Kocsube S."/>
            <person name="Drula E."/>
            <person name="Lipzen A."/>
            <person name="Balint B."/>
            <person name="Henrissat B."/>
            <person name="Andreopoulos B."/>
            <person name="Martin F.M."/>
            <person name="Harder C.B."/>
            <person name="Rigling D."/>
            <person name="Ford K.L."/>
            <person name="Foster G.D."/>
            <person name="Pangilinan J."/>
            <person name="Papanicolaou A."/>
            <person name="Barry K."/>
            <person name="LaButti K."/>
            <person name="Viragh M."/>
            <person name="Koriabine M."/>
            <person name="Yan M."/>
            <person name="Riley R."/>
            <person name="Champramary S."/>
            <person name="Plett K.L."/>
            <person name="Tsai I.J."/>
            <person name="Slot J."/>
            <person name="Sipos G."/>
            <person name="Plett J."/>
            <person name="Nagy L.G."/>
            <person name="Grigoriev I.V."/>
        </authorList>
    </citation>
    <scope>NUCLEOTIDE SEQUENCE</scope>
    <source>
        <strain evidence="2">ICMP 16352</strain>
    </source>
</reference>
<dbReference type="Proteomes" id="UP001175227">
    <property type="component" value="Unassembled WGS sequence"/>
</dbReference>
<feature type="transmembrane region" description="Helical" evidence="1">
    <location>
        <begin position="12"/>
        <end position="31"/>
    </location>
</feature>
<organism evidence="2 3">
    <name type="scientific">Armillaria novae-zelandiae</name>
    <dbReference type="NCBI Taxonomy" id="153914"/>
    <lineage>
        <taxon>Eukaryota</taxon>
        <taxon>Fungi</taxon>
        <taxon>Dikarya</taxon>
        <taxon>Basidiomycota</taxon>
        <taxon>Agaricomycotina</taxon>
        <taxon>Agaricomycetes</taxon>
        <taxon>Agaricomycetidae</taxon>
        <taxon>Agaricales</taxon>
        <taxon>Marasmiineae</taxon>
        <taxon>Physalacriaceae</taxon>
        <taxon>Armillaria</taxon>
    </lineage>
</organism>
<keyword evidence="3" id="KW-1185">Reference proteome</keyword>
<accession>A0AA39NUW4</accession>
<comment type="caution">
    <text evidence="2">The sequence shown here is derived from an EMBL/GenBank/DDBJ whole genome shotgun (WGS) entry which is preliminary data.</text>
</comment>
<keyword evidence="1" id="KW-0812">Transmembrane</keyword>
<proteinExistence type="predicted"/>
<name>A0AA39NUW4_9AGAR</name>
<protein>
    <submittedName>
        <fullName evidence="2">Uncharacterized protein</fullName>
    </submittedName>
</protein>
<evidence type="ECO:0000313" key="2">
    <source>
        <dbReference type="EMBL" id="KAK0472263.1"/>
    </source>
</evidence>
<keyword evidence="1" id="KW-1133">Transmembrane helix</keyword>
<sequence>MALITSSWDVRGGGLAIYIMITLLSSSMSYIRGHIVRFKFSAHWLWKNLNEDISLPYDVANDSVVSEFRKVTVRMIIINLWAEHWGFLSGDVCCNNSSRLGDSVVLEGSNICVDEVAGVEALTTVAGVIEVGIIGMNETNFQNRQYKVINNIQSLRIARITVNGFRSLESSDQSVNVGVHDGKLSVGDISSGNHCLQSGERTASATDPAMAALDVLRRWKNEFQQSGGMKGARHFWMCIQIMFGAKYNGQQFSNSG</sequence>
<keyword evidence="1" id="KW-0472">Membrane</keyword>
<evidence type="ECO:0000313" key="3">
    <source>
        <dbReference type="Proteomes" id="UP001175227"/>
    </source>
</evidence>
<dbReference type="EMBL" id="JAUEPR010000042">
    <property type="protein sequence ID" value="KAK0472263.1"/>
    <property type="molecule type" value="Genomic_DNA"/>
</dbReference>
<dbReference type="AlphaFoldDB" id="A0AA39NUW4"/>